<dbReference type="InterPro" id="IPR022033">
    <property type="entry name" value="Rav1p_C"/>
</dbReference>
<organism evidence="3 4">
    <name type="scientific">Daedalea quercina L-15889</name>
    <dbReference type="NCBI Taxonomy" id="1314783"/>
    <lineage>
        <taxon>Eukaryota</taxon>
        <taxon>Fungi</taxon>
        <taxon>Dikarya</taxon>
        <taxon>Basidiomycota</taxon>
        <taxon>Agaricomycotina</taxon>
        <taxon>Agaricomycetes</taxon>
        <taxon>Polyporales</taxon>
        <taxon>Fomitopsis</taxon>
    </lineage>
</organism>
<evidence type="ECO:0000259" key="2">
    <source>
        <dbReference type="Pfam" id="PF12234"/>
    </source>
</evidence>
<sequence>MLDLLQAYTGCPTTSLQFLALPRETLLLYPSLDSIIIVNARTLAFLRALAFWEVFPGTRHTAGFVRCLTVDSGMKLVVASMASRVAVWSLSTAGGYQVHDSWRLHSSTILPQDQEISALDCKSGLLAVGTRSSLSVYTLTLENDLPTWSRKWTYPTNSLARVRFSPSLMYIATTSSHDSTVRLHLTTSGRRTQVIPHPRPVSDISWRNPGTHAQNRNDDPILYTTTADGTLRVFLSVLDAPQRVQLHAALDAASSIPLSSQLNSLERNGRMLSSAVFPLDRDAVLNVLKDVAGNAQTAEEDARSRRVREIAEEGWDLFLRVLVDGSLVVQAISNVDRRPPTLLKQFTLLQSSPGLLPSPPPEHLYVIATPSDPGTLTLVTSPPLAVYVLSPLPFFDARADGLKFAARGADQILQATERIADEGRHEVIRFVRTPEGEGVGAVYADGSGEVWRVKRGGGLERRGKWHASDNLEKVERVVVLDGGTCFVTYTSQAGAGQLTLYAPTPATLSVPPLVALFSLPVPSTSSTSLSRTILAVTESYTIFIIYAKLSPEPSLSLRLESSLPLPTPPRTILPVDPMAWSGTSGEVTATSADAHDTLLSISEDGELAFWVPENGLLELLIGDVRTNGAVMNGEVQTQSNGWRCTGGVRTGRRGLSRAACSSAKKSVLVVPTSEGEELTIWDSKISEFSSGLEYQELLNSSDPIKDLDWTATPDAQSILAIGFAHHVELLSQQRMTYYDDTPGWGRCHTIDIGRMLPHQIGDSIWLARGSLLVGAGHHLCMFGQGKCKTGEERDESLFELVARQNGPLDDYHPQMMLQCLLWEKIELVKQVIVNLAKNIESEKTRWRWQRIPLEEFFKKDEVVKAAHASRKPQYSLLFSTPETSNDDEEDSFSRSLVERLLERLEESPLPHLTPNEHASLLVLIQTTLEIEEQRRALDANGVRYLISMRAYYISHKRLSAPGTPASGRSGMPDKRIKPRQRLRYRDMIWAFHSESQELLLSQSVAACGGKMTWSEARSLGVFLWLRSSESMKAHMEVVARNQYMAGDNRDPTACSLFYFALGKAKLVLGLWRQAAWHKEQTQMLKFLSNDFTQARWRTVALKNAFALLSKRRFEYAAAFFLLGGSLKDAVNVCIRNLDDFQLAVALARVVESGDNGPILQGLLKNSVLPIAFKDGNRWLASWAFWLLHRRDLAVRILLTPLPDIASVLDVRITEIGDPHYDDPSLALLFSQLKSRTLQTAKGTSEISGRTEFNFVLQIARVFSRMGCHVLALDLVRTWSFQRPSVVVPDSKPLAHPEPSSPVSTRLALEPALRHRASVLIDMDPVTAPSTRSASPVLNPANAGTRPQEGQVKDEGDTIARKAGLGSLMKTAKQNVAVPEFDMSAFF</sequence>
<dbReference type="PANTHER" id="PTHR13950">
    <property type="entry name" value="RABCONNECTIN-RELATED"/>
    <property type="match status" value="1"/>
</dbReference>
<gene>
    <name evidence="3" type="ORF">DAEQUDRAFT_704451</name>
</gene>
<feature type="domain" description="RAVE complex protein Rav1 C-terminal" evidence="2">
    <location>
        <begin position="636"/>
        <end position="1274"/>
    </location>
</feature>
<reference evidence="3 4" key="1">
    <citation type="journal article" date="2016" name="Mol. Biol. Evol.">
        <title>Comparative Genomics of Early-Diverging Mushroom-Forming Fungi Provides Insights into the Origins of Lignocellulose Decay Capabilities.</title>
        <authorList>
            <person name="Nagy L.G."/>
            <person name="Riley R."/>
            <person name="Tritt A."/>
            <person name="Adam C."/>
            <person name="Daum C."/>
            <person name="Floudas D."/>
            <person name="Sun H."/>
            <person name="Yadav J.S."/>
            <person name="Pangilinan J."/>
            <person name="Larsson K.H."/>
            <person name="Matsuura K."/>
            <person name="Barry K."/>
            <person name="Labutti K."/>
            <person name="Kuo R."/>
            <person name="Ohm R.A."/>
            <person name="Bhattacharya S.S."/>
            <person name="Shirouzu T."/>
            <person name="Yoshinaga Y."/>
            <person name="Martin F.M."/>
            <person name="Grigoriev I.V."/>
            <person name="Hibbett D.S."/>
        </authorList>
    </citation>
    <scope>NUCLEOTIDE SEQUENCE [LARGE SCALE GENOMIC DNA]</scope>
    <source>
        <strain evidence="3 4">L-15889</strain>
    </source>
</reference>
<dbReference type="EMBL" id="KV429039">
    <property type="protein sequence ID" value="KZT72790.1"/>
    <property type="molecule type" value="Genomic_DNA"/>
</dbReference>
<dbReference type="SUPFAM" id="SSF50978">
    <property type="entry name" value="WD40 repeat-like"/>
    <property type="match status" value="1"/>
</dbReference>
<dbReference type="Pfam" id="PF12234">
    <property type="entry name" value="Rav1p_C"/>
    <property type="match status" value="1"/>
</dbReference>
<proteinExistence type="predicted"/>
<dbReference type="InterPro" id="IPR036322">
    <property type="entry name" value="WD40_repeat_dom_sf"/>
</dbReference>
<dbReference type="PANTHER" id="PTHR13950:SF9">
    <property type="entry name" value="RABCONNECTIN-3A"/>
    <property type="match status" value="1"/>
</dbReference>
<dbReference type="STRING" id="1314783.A0A165T1D2"/>
<dbReference type="GO" id="GO:0007035">
    <property type="term" value="P:vacuolar acidification"/>
    <property type="evidence" value="ECO:0007669"/>
    <property type="project" value="TreeGrafter"/>
</dbReference>
<name>A0A165T1D2_9APHY</name>
<evidence type="ECO:0000313" key="3">
    <source>
        <dbReference type="EMBL" id="KZT72790.1"/>
    </source>
</evidence>
<protein>
    <recommendedName>
        <fullName evidence="2">RAVE complex protein Rav1 C-terminal domain-containing protein</fullName>
    </recommendedName>
</protein>
<evidence type="ECO:0000256" key="1">
    <source>
        <dbReference type="SAM" id="MobiDB-lite"/>
    </source>
</evidence>
<dbReference type="InterPro" id="IPR015943">
    <property type="entry name" value="WD40/YVTN_repeat-like_dom_sf"/>
</dbReference>
<evidence type="ECO:0000313" key="4">
    <source>
        <dbReference type="Proteomes" id="UP000076727"/>
    </source>
</evidence>
<dbReference type="Gene3D" id="2.130.10.10">
    <property type="entry name" value="YVTN repeat-like/Quinoprotein amine dehydrogenase"/>
    <property type="match status" value="1"/>
</dbReference>
<dbReference type="SMART" id="SM00320">
    <property type="entry name" value="WD40"/>
    <property type="match status" value="4"/>
</dbReference>
<feature type="region of interest" description="Disordered" evidence="1">
    <location>
        <begin position="1327"/>
        <end position="1354"/>
    </location>
</feature>
<accession>A0A165T1D2</accession>
<dbReference type="Proteomes" id="UP000076727">
    <property type="component" value="Unassembled WGS sequence"/>
</dbReference>
<dbReference type="InterPro" id="IPR001680">
    <property type="entry name" value="WD40_rpt"/>
</dbReference>
<dbReference type="OrthoDB" id="342131at2759"/>
<keyword evidence="4" id="KW-1185">Reference proteome</keyword>
<dbReference type="GO" id="GO:0043291">
    <property type="term" value="C:RAVE complex"/>
    <property type="evidence" value="ECO:0007669"/>
    <property type="project" value="TreeGrafter"/>
</dbReference>
<dbReference type="InterPro" id="IPR052208">
    <property type="entry name" value="DmX-like/RAVE_component"/>
</dbReference>